<name>A0ABX0JL40_9BACL</name>
<dbReference type="SUPFAM" id="SSF51197">
    <property type="entry name" value="Clavaminate synthase-like"/>
    <property type="match status" value="1"/>
</dbReference>
<evidence type="ECO:0000313" key="1">
    <source>
        <dbReference type="EMBL" id="NHN35394.1"/>
    </source>
</evidence>
<protein>
    <recommendedName>
        <fullName evidence="3">Phytanoyl-CoA dioxygenase</fullName>
    </recommendedName>
</protein>
<reference evidence="1" key="1">
    <citation type="submission" date="2020-03" db="EMBL/GenBank/DDBJ databases">
        <title>Draft sequencing of Paenibacilllus sp. S3N08.</title>
        <authorList>
            <person name="Kim D.-U."/>
        </authorList>
    </citation>
    <scope>NUCLEOTIDE SEQUENCE</scope>
    <source>
        <strain evidence="1">S3N08</strain>
    </source>
</reference>
<evidence type="ECO:0008006" key="3">
    <source>
        <dbReference type="Google" id="ProtNLM"/>
    </source>
</evidence>
<gene>
    <name evidence="1" type="ORF">G9U52_37470</name>
</gene>
<proteinExistence type="predicted"/>
<accession>A0ABX0JL40</accession>
<dbReference type="EMBL" id="JAAOIW010000033">
    <property type="protein sequence ID" value="NHN35394.1"/>
    <property type="molecule type" value="Genomic_DNA"/>
</dbReference>
<dbReference type="Proteomes" id="UP001165962">
    <property type="component" value="Unassembled WGS sequence"/>
</dbReference>
<evidence type="ECO:0000313" key="2">
    <source>
        <dbReference type="Proteomes" id="UP001165962"/>
    </source>
</evidence>
<dbReference type="RefSeq" id="WP_166158155.1">
    <property type="nucleotide sequence ID" value="NZ_JAAOIW010000033.1"/>
</dbReference>
<organism evidence="1 2">
    <name type="scientific">Paenibacillus agricola</name>
    <dbReference type="NCBI Taxonomy" id="2716264"/>
    <lineage>
        <taxon>Bacteria</taxon>
        <taxon>Bacillati</taxon>
        <taxon>Bacillota</taxon>
        <taxon>Bacilli</taxon>
        <taxon>Bacillales</taxon>
        <taxon>Paenibacillaceae</taxon>
        <taxon>Paenibacillus</taxon>
    </lineage>
</organism>
<sequence>MENKVLTDAQVQHFIEKGWVKLEQAFPRENALAAQDVVWNYFKQQFGMDKHDRSTWKKPRIHLTNIQETQKFYDRPEFMVCNTELLFDAIEDLVGRGRCINTGVPNARFGTMAVSVYSDVPWDVPTTGWHYDGDFFTHYVDSLEQGLLVLCLFSDIAGPQCGGTLLVEGSHNIVAKVLHENPDGLHHREANKKVIESDPWLRELVGLTEKDPGTNRIQKFMNQTYEDPNGFQLRVIEPTGNAGDIVLCHPFVLHAASVNTLGTPRFLGNRRNQLTRRMKLHRENQAEYSPVELVIRNALFKDTKAPSV</sequence>
<comment type="caution">
    <text evidence="1">The sequence shown here is derived from an EMBL/GenBank/DDBJ whole genome shotgun (WGS) entry which is preliminary data.</text>
</comment>
<dbReference type="Gene3D" id="2.60.120.620">
    <property type="entry name" value="q2cbj1_9rhob like domain"/>
    <property type="match status" value="1"/>
</dbReference>
<keyword evidence="2" id="KW-1185">Reference proteome</keyword>